<accession>A0A4P9WC92</accession>
<organism evidence="2 3">
    <name type="scientific">Blyttiomyces helicus</name>
    <dbReference type="NCBI Taxonomy" id="388810"/>
    <lineage>
        <taxon>Eukaryota</taxon>
        <taxon>Fungi</taxon>
        <taxon>Fungi incertae sedis</taxon>
        <taxon>Chytridiomycota</taxon>
        <taxon>Chytridiomycota incertae sedis</taxon>
        <taxon>Chytridiomycetes</taxon>
        <taxon>Chytridiomycetes incertae sedis</taxon>
        <taxon>Blyttiomyces</taxon>
    </lineage>
</organism>
<evidence type="ECO:0000313" key="3">
    <source>
        <dbReference type="Proteomes" id="UP000269721"/>
    </source>
</evidence>
<evidence type="ECO:0000256" key="1">
    <source>
        <dbReference type="SAM" id="SignalP"/>
    </source>
</evidence>
<feature type="chain" id="PRO_5020981412" evidence="1">
    <location>
        <begin position="21"/>
        <end position="85"/>
    </location>
</feature>
<keyword evidence="1" id="KW-0732">Signal</keyword>
<reference evidence="3" key="1">
    <citation type="journal article" date="2018" name="Nat. Microbiol.">
        <title>Leveraging single-cell genomics to expand the fungal tree of life.</title>
        <authorList>
            <person name="Ahrendt S.R."/>
            <person name="Quandt C.A."/>
            <person name="Ciobanu D."/>
            <person name="Clum A."/>
            <person name="Salamov A."/>
            <person name="Andreopoulos B."/>
            <person name="Cheng J.F."/>
            <person name="Woyke T."/>
            <person name="Pelin A."/>
            <person name="Henrissat B."/>
            <person name="Reynolds N.K."/>
            <person name="Benny G.L."/>
            <person name="Smith M.E."/>
            <person name="James T.Y."/>
            <person name="Grigoriev I.V."/>
        </authorList>
    </citation>
    <scope>NUCLEOTIDE SEQUENCE [LARGE SCALE GENOMIC DNA]</scope>
</reference>
<evidence type="ECO:0000313" key="2">
    <source>
        <dbReference type="EMBL" id="RKO88818.1"/>
    </source>
</evidence>
<gene>
    <name evidence="2" type="ORF">BDK51DRAFT_41930</name>
</gene>
<keyword evidence="3" id="KW-1185">Reference proteome</keyword>
<protein>
    <submittedName>
        <fullName evidence="2">Uncharacterized protein</fullName>
    </submittedName>
</protein>
<dbReference type="AlphaFoldDB" id="A0A4P9WC92"/>
<feature type="signal peptide" evidence="1">
    <location>
        <begin position="1"/>
        <end position="20"/>
    </location>
</feature>
<dbReference type="Proteomes" id="UP000269721">
    <property type="component" value="Unassembled WGS sequence"/>
</dbReference>
<sequence length="85" mass="8652">MTRAAFFALAALSLSGSVRATEDPVTTQVKSDLVAFCNQVGDECGDIAGAFDSTILAAAVTANPCGRVQQAQALVDKFGSQPGAM</sequence>
<name>A0A4P9WC92_9FUNG</name>
<proteinExistence type="predicted"/>
<dbReference type="EMBL" id="KZ996460">
    <property type="protein sequence ID" value="RKO88818.1"/>
    <property type="molecule type" value="Genomic_DNA"/>
</dbReference>